<dbReference type="STRING" id="31246.A0A183NQY1"/>
<keyword evidence="2" id="KW-1185">Reference proteome</keyword>
<gene>
    <name evidence="1" type="ORF">SMTD_LOCUS4517</name>
</gene>
<dbReference type="EMBL" id="UZAL01013341">
    <property type="protein sequence ID" value="VDP07921.1"/>
    <property type="molecule type" value="Genomic_DNA"/>
</dbReference>
<evidence type="ECO:0000313" key="1">
    <source>
        <dbReference type="EMBL" id="VDP07921.1"/>
    </source>
</evidence>
<organism evidence="1 2">
    <name type="scientific">Schistosoma mattheei</name>
    <dbReference type="NCBI Taxonomy" id="31246"/>
    <lineage>
        <taxon>Eukaryota</taxon>
        <taxon>Metazoa</taxon>
        <taxon>Spiralia</taxon>
        <taxon>Lophotrochozoa</taxon>
        <taxon>Platyhelminthes</taxon>
        <taxon>Trematoda</taxon>
        <taxon>Digenea</taxon>
        <taxon>Strigeidida</taxon>
        <taxon>Schistosomatoidea</taxon>
        <taxon>Schistosomatidae</taxon>
        <taxon>Schistosoma</taxon>
    </lineage>
</organism>
<dbReference type="Proteomes" id="UP000269396">
    <property type="component" value="Unassembled WGS sequence"/>
</dbReference>
<protein>
    <submittedName>
        <fullName evidence="1">Uncharacterized protein</fullName>
    </submittedName>
</protein>
<proteinExistence type="predicted"/>
<name>A0A183NQY1_9TREM</name>
<sequence>MPPNEAESVSFNYQWSTVESGKIGDSETIVRQLIIDHIPDDGVKRDTSITCEVTSSETGEIVGSIKLDLEPKSLSTTGKMGKYSMVFGIRYNP</sequence>
<evidence type="ECO:0000313" key="2">
    <source>
        <dbReference type="Proteomes" id="UP000269396"/>
    </source>
</evidence>
<reference evidence="1 2" key="1">
    <citation type="submission" date="2018-11" db="EMBL/GenBank/DDBJ databases">
        <authorList>
            <consortium name="Pathogen Informatics"/>
        </authorList>
    </citation>
    <scope>NUCLEOTIDE SEQUENCE [LARGE SCALE GENOMIC DNA]</scope>
    <source>
        <strain>Denwood</strain>
        <strain evidence="2">Zambia</strain>
    </source>
</reference>
<accession>A0A183NQY1</accession>
<dbReference type="AlphaFoldDB" id="A0A183NQY1"/>